<proteinExistence type="predicted"/>
<accession>A0ABQ5LIL3</accession>
<reference evidence="1" key="1">
    <citation type="submission" date="2022-06" db="EMBL/GenBank/DDBJ databases">
        <title>Draft genome sequences of Pragia fontium str. JCM24417.</title>
        <authorList>
            <person name="Wakabayashi Y."/>
            <person name="Kojima K."/>
        </authorList>
    </citation>
    <scope>NUCLEOTIDE SEQUENCE</scope>
    <source>
        <strain evidence="1">JCM 24417</strain>
    </source>
</reference>
<evidence type="ECO:0000313" key="2">
    <source>
        <dbReference type="Proteomes" id="UP001059610"/>
    </source>
</evidence>
<evidence type="ECO:0000313" key="1">
    <source>
        <dbReference type="EMBL" id="GKX62802.1"/>
    </source>
</evidence>
<dbReference type="Proteomes" id="UP001059610">
    <property type="component" value="Unassembled WGS sequence"/>
</dbReference>
<gene>
    <name evidence="1" type="ORF">SOASR032_13710</name>
</gene>
<organism evidence="1 2">
    <name type="scientific">Pragia fontium</name>
    <dbReference type="NCBI Taxonomy" id="82985"/>
    <lineage>
        <taxon>Bacteria</taxon>
        <taxon>Pseudomonadati</taxon>
        <taxon>Pseudomonadota</taxon>
        <taxon>Gammaproteobacteria</taxon>
        <taxon>Enterobacterales</taxon>
        <taxon>Budviciaceae</taxon>
        <taxon>Pragia</taxon>
    </lineage>
</organism>
<sequence length="194" mass="21632">MSLQFRGNKMTTVFIAGSIRIKNLDQLVIERVRKIVNSGYKVVVGDANGADSSIQKLLLELGGQNTTVFSSSNHPRNNLGDWHVHVVNSEHAPGTRAFFTAKDLKMAEIADYGLMVWDSQSTGTLSNVIELLSQNKYSAVFVNKEKTFEVIKTPSDLKKLISYMSLTALEKAEQKIKLSQKMNKLDNNQIQISL</sequence>
<name>A0ABQ5LIL3_9GAMM</name>
<dbReference type="Gene3D" id="3.40.50.450">
    <property type="match status" value="1"/>
</dbReference>
<protein>
    <submittedName>
        <fullName evidence="1">Uncharacterized protein</fullName>
    </submittedName>
</protein>
<keyword evidence="2" id="KW-1185">Reference proteome</keyword>
<dbReference type="EMBL" id="BRLJ01000003">
    <property type="protein sequence ID" value="GKX62802.1"/>
    <property type="molecule type" value="Genomic_DNA"/>
</dbReference>
<comment type="caution">
    <text evidence="1">The sequence shown here is derived from an EMBL/GenBank/DDBJ whole genome shotgun (WGS) entry which is preliminary data.</text>
</comment>